<feature type="compositionally biased region" description="Polar residues" evidence="3">
    <location>
        <begin position="1"/>
        <end position="15"/>
    </location>
</feature>
<accession>A0A8B6CJN6</accession>
<dbReference type="EMBL" id="UYJE01001907">
    <property type="protein sequence ID" value="VDI06281.1"/>
    <property type="molecule type" value="Genomic_DNA"/>
</dbReference>
<feature type="domain" description="TFIIS N-terminal" evidence="4">
    <location>
        <begin position="467"/>
        <end position="578"/>
    </location>
</feature>
<dbReference type="AlphaFoldDB" id="A0A8B6CJN6"/>
<dbReference type="GO" id="GO:0016973">
    <property type="term" value="P:poly(A)+ mRNA export from nucleus"/>
    <property type="evidence" value="ECO:0007669"/>
    <property type="project" value="TreeGrafter"/>
</dbReference>
<comment type="similarity">
    <text evidence="1">Belongs to the IWS1 family.</text>
</comment>
<gene>
    <name evidence="5" type="ORF">MGAL_10B052282</name>
</gene>
<comment type="subcellular location">
    <subcellularLocation>
        <location evidence="2">Nucleus</location>
    </subcellularLocation>
</comment>
<keyword evidence="2" id="KW-0539">Nucleus</keyword>
<evidence type="ECO:0000313" key="5">
    <source>
        <dbReference type="EMBL" id="VDI06281.1"/>
    </source>
</evidence>
<dbReference type="PANTHER" id="PTHR46010">
    <property type="entry name" value="PROTEIN IWS1 HOMOLOG"/>
    <property type="match status" value="1"/>
</dbReference>
<dbReference type="OrthoDB" id="21124at2759"/>
<proteinExistence type="inferred from homology"/>
<feature type="compositionally biased region" description="Low complexity" evidence="3">
    <location>
        <begin position="263"/>
        <end position="281"/>
    </location>
</feature>
<dbReference type="PROSITE" id="PS51319">
    <property type="entry name" value="TFIIS_N"/>
    <property type="match status" value="1"/>
</dbReference>
<dbReference type="InterPro" id="IPR035441">
    <property type="entry name" value="TFIIS/LEDGF_dom_sf"/>
</dbReference>
<comment type="caution">
    <text evidence="5">The sequence shown here is derived from an EMBL/GenBank/DDBJ whole genome shotgun (WGS) entry which is preliminary data.</text>
</comment>
<evidence type="ECO:0000256" key="2">
    <source>
        <dbReference type="PROSITE-ProRule" id="PRU00649"/>
    </source>
</evidence>
<name>A0A8B6CJN6_MYTGA</name>
<feature type="compositionally biased region" description="Low complexity" evidence="3">
    <location>
        <begin position="164"/>
        <end position="196"/>
    </location>
</feature>
<dbReference type="PANTHER" id="PTHR46010:SF1">
    <property type="entry name" value="PROTEIN IWS1 HOMOLOG"/>
    <property type="match status" value="1"/>
</dbReference>
<feature type="compositionally biased region" description="Polar residues" evidence="3">
    <location>
        <begin position="121"/>
        <end position="131"/>
    </location>
</feature>
<keyword evidence="6" id="KW-1185">Reference proteome</keyword>
<feature type="compositionally biased region" description="Low complexity" evidence="3">
    <location>
        <begin position="211"/>
        <end position="240"/>
    </location>
</feature>
<dbReference type="Gene3D" id="1.20.930.10">
    <property type="entry name" value="Conserved domain common to transcription factors TFIIS, elongin A, CRSP70"/>
    <property type="match status" value="1"/>
</dbReference>
<feature type="region of interest" description="Disordered" evidence="3">
    <location>
        <begin position="1"/>
        <end position="412"/>
    </location>
</feature>
<sequence>MDVETSPRSGGSTPVQDEDGRATPVMDEMEGGGTPTQDEGACTPVQDEGGCTPVQDEGGFTPVQDEGRLTPVQDEPPTYDMRASPQDAEMESDNETDRGGGGILGNNDDEYVSDGGEVEPQSPNSGPASPDQSPPRSPDVSMSPMGSPRSPPRSPGSPIMDENGPQSPLGSLAGSGSPRSMRSGSAPASPVGSPRSVHSESQKSRSRSRSRSGSPVRSRSGSPVRSRSGSPVRSRSGSPRSRSRSPARSRSGSPRSRSRSPARSRSGSPVRSRSGSPARSRSGSRNKSRSGSPARSRSASPAGSGRGSDSEDEVKTKKKKGSDDEDESDKESEVGELIANIFGSSDEEEEFEGFDEDDIEAANKKKEKKKSTAIVSDDENDEGMATGKDDGQVLPELSDDENEEALRKQARDQEDFVSDFDLMIERKKAEQRRQKGNKRKDGDLINDNDDLIADMICKMKEAAEGDRELNRAKKPAIKKLKFLLSVTSQLRKADLQEAFLDQGILKCNDRMVSSLTRQKFTTFTDQRKLFESFARDSLKSSGIGKAVMYLYKHPRETKENRERCGKLINEWSRPIFSLTANHKSMSKEEREERDYAHLPKRRRISAEGMTPRRDIDKVLAGEDQSVRPGEKGFVMRARVPMPSNKDYVVRPKWASEYEMEQHKSRGKKDISRYEKHVRAFADKKKHGKAQRAVGISVEGRNMAL</sequence>
<dbReference type="InterPro" id="IPR017923">
    <property type="entry name" value="TFIIS_N"/>
</dbReference>
<dbReference type="Pfam" id="PF08711">
    <property type="entry name" value="Med26"/>
    <property type="match status" value="1"/>
</dbReference>
<evidence type="ECO:0000259" key="4">
    <source>
        <dbReference type="PROSITE" id="PS51319"/>
    </source>
</evidence>
<evidence type="ECO:0000256" key="1">
    <source>
        <dbReference type="ARBA" id="ARBA00037992"/>
    </source>
</evidence>
<evidence type="ECO:0000256" key="3">
    <source>
        <dbReference type="SAM" id="MobiDB-lite"/>
    </source>
</evidence>
<protein>
    <submittedName>
        <fullName evidence="5">Transcription factor SPN1</fullName>
    </submittedName>
</protein>
<dbReference type="InterPro" id="IPR051037">
    <property type="entry name" value="RNAPII_TF_IWS1"/>
</dbReference>
<feature type="compositionally biased region" description="Low complexity" evidence="3">
    <location>
        <begin position="289"/>
        <end position="303"/>
    </location>
</feature>
<reference evidence="5" key="1">
    <citation type="submission" date="2018-11" db="EMBL/GenBank/DDBJ databases">
        <authorList>
            <person name="Alioto T."/>
            <person name="Alioto T."/>
        </authorList>
    </citation>
    <scope>NUCLEOTIDE SEQUENCE</scope>
</reference>
<dbReference type="GO" id="GO:0005634">
    <property type="term" value="C:nucleus"/>
    <property type="evidence" value="ECO:0007669"/>
    <property type="project" value="UniProtKB-SubCell"/>
</dbReference>
<feature type="compositionally biased region" description="Acidic residues" evidence="3">
    <location>
        <begin position="345"/>
        <end position="360"/>
    </location>
</feature>
<organism evidence="5 6">
    <name type="scientific">Mytilus galloprovincialis</name>
    <name type="common">Mediterranean mussel</name>
    <dbReference type="NCBI Taxonomy" id="29158"/>
    <lineage>
        <taxon>Eukaryota</taxon>
        <taxon>Metazoa</taxon>
        <taxon>Spiralia</taxon>
        <taxon>Lophotrochozoa</taxon>
        <taxon>Mollusca</taxon>
        <taxon>Bivalvia</taxon>
        <taxon>Autobranchia</taxon>
        <taxon>Pteriomorphia</taxon>
        <taxon>Mytilida</taxon>
        <taxon>Mytiloidea</taxon>
        <taxon>Mytilidae</taxon>
        <taxon>Mytilinae</taxon>
        <taxon>Mytilus</taxon>
    </lineage>
</organism>
<evidence type="ECO:0000313" key="6">
    <source>
        <dbReference type="Proteomes" id="UP000596742"/>
    </source>
</evidence>
<dbReference type="Proteomes" id="UP000596742">
    <property type="component" value="Unassembled WGS sequence"/>
</dbReference>